<dbReference type="PANTHER" id="PTHR42751:SF6">
    <property type="entry name" value="CONSERVED INTEGRAL MEMBRANE TRANSPORT PROTEIN-RELATED"/>
    <property type="match status" value="1"/>
</dbReference>
<organism evidence="10 11">
    <name type="scientific">Streptomyces violaceus</name>
    <name type="common">Streptomyces venezuelae</name>
    <dbReference type="NCBI Taxonomy" id="1936"/>
    <lineage>
        <taxon>Bacteria</taxon>
        <taxon>Bacillati</taxon>
        <taxon>Actinomycetota</taxon>
        <taxon>Actinomycetes</taxon>
        <taxon>Kitasatosporales</taxon>
        <taxon>Streptomycetaceae</taxon>
        <taxon>Streptomyces</taxon>
    </lineage>
</organism>
<evidence type="ECO:0000256" key="5">
    <source>
        <dbReference type="ARBA" id="ARBA00022989"/>
    </source>
</evidence>
<reference evidence="10 11" key="1">
    <citation type="submission" date="2022-10" db="EMBL/GenBank/DDBJ databases">
        <title>The complete genomes of actinobacterial strains from the NBC collection.</title>
        <authorList>
            <person name="Joergensen T.S."/>
            <person name="Alvarez Arevalo M."/>
            <person name="Sterndorff E.B."/>
            <person name="Faurdal D."/>
            <person name="Vuksanovic O."/>
            <person name="Mourched A.-S."/>
            <person name="Charusanti P."/>
            <person name="Shaw S."/>
            <person name="Blin K."/>
            <person name="Weber T."/>
        </authorList>
    </citation>
    <scope>NUCLEOTIDE SEQUENCE [LARGE SCALE GENOMIC DNA]</scope>
    <source>
        <strain evidence="10 11">NBC_00456</strain>
    </source>
</reference>
<evidence type="ECO:0000256" key="3">
    <source>
        <dbReference type="ARBA" id="ARBA00022448"/>
    </source>
</evidence>
<accession>A0ABZ1P1E0</accession>
<protein>
    <submittedName>
        <fullName evidence="10">Cation:proton antiporter</fullName>
    </submittedName>
</protein>
<feature type="transmembrane region" description="Helical" evidence="8">
    <location>
        <begin position="290"/>
        <end position="312"/>
    </location>
</feature>
<dbReference type="InterPro" id="IPR038770">
    <property type="entry name" value="Na+/solute_symporter_sf"/>
</dbReference>
<dbReference type="EMBL" id="CP107906">
    <property type="protein sequence ID" value="WUG97444.1"/>
    <property type="molecule type" value="Genomic_DNA"/>
</dbReference>
<comment type="similarity">
    <text evidence="2">Belongs to the monovalent cation:proton antiporter 2 (CPA2) transporter (TC 2.A.37) family.</text>
</comment>
<dbReference type="PANTHER" id="PTHR42751">
    <property type="entry name" value="SODIUM/HYDROGEN EXCHANGER FAMILY/TRKA DOMAIN PROTEIN"/>
    <property type="match status" value="1"/>
</dbReference>
<keyword evidence="5 8" id="KW-1133">Transmembrane helix</keyword>
<comment type="subcellular location">
    <subcellularLocation>
        <location evidence="1">Membrane</location>
        <topology evidence="1">Multi-pass membrane protein</topology>
    </subcellularLocation>
</comment>
<evidence type="ECO:0000256" key="7">
    <source>
        <dbReference type="SAM" id="MobiDB-lite"/>
    </source>
</evidence>
<feature type="transmembrane region" description="Helical" evidence="8">
    <location>
        <begin position="60"/>
        <end position="79"/>
    </location>
</feature>
<evidence type="ECO:0000256" key="4">
    <source>
        <dbReference type="ARBA" id="ARBA00022692"/>
    </source>
</evidence>
<evidence type="ECO:0000313" key="11">
    <source>
        <dbReference type="Proteomes" id="UP001341259"/>
    </source>
</evidence>
<dbReference type="InterPro" id="IPR006153">
    <property type="entry name" value="Cation/H_exchanger_TM"/>
</dbReference>
<evidence type="ECO:0000256" key="2">
    <source>
        <dbReference type="ARBA" id="ARBA00005551"/>
    </source>
</evidence>
<feature type="transmembrane region" description="Helical" evidence="8">
    <location>
        <begin position="6"/>
        <end position="24"/>
    </location>
</feature>
<gene>
    <name evidence="10" type="ORF">OHB29_33045</name>
</gene>
<feature type="transmembrane region" description="Helical" evidence="8">
    <location>
        <begin position="150"/>
        <end position="171"/>
    </location>
</feature>
<feature type="domain" description="Cation/H+ exchanger transmembrane" evidence="9">
    <location>
        <begin position="16"/>
        <end position="368"/>
    </location>
</feature>
<name>A0ABZ1P1E0_STRVL</name>
<feature type="transmembrane region" description="Helical" evidence="8">
    <location>
        <begin position="351"/>
        <end position="372"/>
    </location>
</feature>
<feature type="region of interest" description="Disordered" evidence="7">
    <location>
        <begin position="377"/>
        <end position="398"/>
    </location>
</feature>
<feature type="transmembrane region" description="Helical" evidence="8">
    <location>
        <begin position="117"/>
        <end position="138"/>
    </location>
</feature>
<evidence type="ECO:0000259" key="9">
    <source>
        <dbReference type="Pfam" id="PF00999"/>
    </source>
</evidence>
<keyword evidence="11" id="KW-1185">Reference proteome</keyword>
<sequence length="398" mass="40585">MHTPTALLLELGIILAALSVLGALARRFALSPVPLYLVAGLALGEGGLAPVPAAREFVDTGASIGVILLLLILGLDFTVREFTASLRRHRPSAAVDLVLNAAPGAVAGWLLGLDAVGTMALAGATYVSSSGIVARLLGDLRRLGNRETPAVLSVLVVEDFAMAGFLPLLAVTAAGGTWWQALLAVLVAAAAVAGAITGSYRWGHHVGRVMSHPDPEQLLLRILGITLIVAALAELIHVSAAVGAFLIGLSLTGEAADRARGVLAPLRDLFAAVFFLALGMSVDPGDLLPMLPAATALAVVGATTKVAAGWYAAAREGAGRRGRLRAGTALIARGEFSVVIIGLAGTADQRLGALVTSYVMLLAVCGPVLTRFTPTRPAVARPAQGPPASHGPASAVRQ</sequence>
<dbReference type="RefSeq" id="WP_328344308.1">
    <property type="nucleotide sequence ID" value="NZ_CP107906.1"/>
</dbReference>
<keyword evidence="4 8" id="KW-0812">Transmembrane</keyword>
<feature type="transmembrane region" description="Helical" evidence="8">
    <location>
        <begin position="218"/>
        <end position="247"/>
    </location>
</feature>
<keyword evidence="3" id="KW-0813">Transport</keyword>
<dbReference type="Pfam" id="PF00999">
    <property type="entry name" value="Na_H_Exchanger"/>
    <property type="match status" value="1"/>
</dbReference>
<proteinExistence type="inferred from homology"/>
<feature type="transmembrane region" description="Helical" evidence="8">
    <location>
        <begin position="324"/>
        <end position="345"/>
    </location>
</feature>
<evidence type="ECO:0000256" key="1">
    <source>
        <dbReference type="ARBA" id="ARBA00004141"/>
    </source>
</evidence>
<keyword evidence="6 8" id="KW-0472">Membrane</keyword>
<evidence type="ECO:0000313" key="10">
    <source>
        <dbReference type="EMBL" id="WUG97444.1"/>
    </source>
</evidence>
<feature type="transmembrane region" description="Helical" evidence="8">
    <location>
        <begin position="177"/>
        <end position="197"/>
    </location>
</feature>
<feature type="transmembrane region" description="Helical" evidence="8">
    <location>
        <begin position="91"/>
        <end position="111"/>
    </location>
</feature>
<dbReference type="Proteomes" id="UP001341259">
    <property type="component" value="Chromosome"/>
</dbReference>
<evidence type="ECO:0000256" key="6">
    <source>
        <dbReference type="ARBA" id="ARBA00023136"/>
    </source>
</evidence>
<evidence type="ECO:0000256" key="8">
    <source>
        <dbReference type="SAM" id="Phobius"/>
    </source>
</evidence>
<dbReference type="Gene3D" id="1.20.1530.20">
    <property type="match status" value="1"/>
</dbReference>